<dbReference type="Pfam" id="PF01702">
    <property type="entry name" value="TGT"/>
    <property type="match status" value="1"/>
</dbReference>
<comment type="function">
    <text evidence="7">Catalyzes the base-exchange of a guanine (G) residue with the queuine precursor 7-aminomethyl-7-deazaguanine (PreQ1) at position 34 (anticodon wobble position) in tRNAs with GU(N) anticodons (tRNA-Asp, -Asn, -His and -Tyr). Catalysis occurs through a double-displacement mechanism. The nucleophile active site attacks the C1' of nucleotide 34 to detach the guanine base from the RNA, forming a covalent enzyme-RNA intermediate. The proton acceptor active site deprotonates the incoming PreQ1, allowing a nucleophilic attack on the C1' of the ribose to form the product. After dissociation, two additional enzymatic reactions on the tRNA convert PreQ1 to queuine (Q), resulting in the hypermodified nucleoside queuosine (7-(((4,5-cis-dihydroxy-2-cyclopenten-1-yl)amino)methyl)-7-deazaguanosine).</text>
</comment>
<dbReference type="InterPro" id="IPR002616">
    <property type="entry name" value="tRNA_ribo_trans-like"/>
</dbReference>
<evidence type="ECO:0000256" key="3">
    <source>
        <dbReference type="ARBA" id="ARBA00022679"/>
    </source>
</evidence>
<dbReference type="NCBIfam" id="TIGR00449">
    <property type="entry name" value="tgt_general"/>
    <property type="match status" value="1"/>
</dbReference>
<dbReference type="PANTHER" id="PTHR46499:SF1">
    <property type="entry name" value="QUEUINE TRNA-RIBOSYLTRANSFERASE"/>
    <property type="match status" value="1"/>
</dbReference>
<dbReference type="InterPro" id="IPR050076">
    <property type="entry name" value="ArchSynthase1/Queuine_TRR"/>
</dbReference>
<evidence type="ECO:0000256" key="4">
    <source>
        <dbReference type="ARBA" id="ARBA00022694"/>
    </source>
</evidence>
<keyword evidence="7" id="KW-0479">Metal-binding</keyword>
<comment type="cofactor">
    <cofactor evidence="7">
        <name>Zn(2+)</name>
        <dbReference type="ChEBI" id="CHEBI:29105"/>
    </cofactor>
    <text evidence="7">Binds 1 zinc ion per subunit.</text>
</comment>
<evidence type="ECO:0000256" key="1">
    <source>
        <dbReference type="ARBA" id="ARBA00004691"/>
    </source>
</evidence>
<dbReference type="GO" id="GO:0008616">
    <property type="term" value="P:tRNA queuosine(34) biosynthetic process"/>
    <property type="evidence" value="ECO:0007669"/>
    <property type="project" value="UniProtKB-UniRule"/>
</dbReference>
<dbReference type="EMBL" id="JADIMF010000002">
    <property type="protein sequence ID" value="MBO8468193.1"/>
    <property type="molecule type" value="Genomic_DNA"/>
</dbReference>
<dbReference type="FunFam" id="3.20.20.105:FF:000001">
    <property type="entry name" value="Queuine tRNA-ribosyltransferase"/>
    <property type="match status" value="1"/>
</dbReference>
<dbReference type="PANTHER" id="PTHR46499">
    <property type="entry name" value="QUEUINE TRNA-RIBOSYLTRANSFERASE"/>
    <property type="match status" value="1"/>
</dbReference>
<organism evidence="9 10">
    <name type="scientific">Candidatus Ornithospirochaeta stercoravium</name>
    <dbReference type="NCBI Taxonomy" id="2840897"/>
    <lineage>
        <taxon>Bacteria</taxon>
        <taxon>Pseudomonadati</taxon>
        <taxon>Spirochaetota</taxon>
        <taxon>Spirochaetia</taxon>
        <taxon>Spirochaetales</taxon>
        <taxon>Spirochaetaceae</taxon>
        <taxon>Spirochaetaceae incertae sedis</taxon>
        <taxon>Candidatus Ornithospirochaeta</taxon>
    </lineage>
</organism>
<feature type="binding site" evidence="7">
    <location>
        <position position="313"/>
    </location>
    <ligand>
        <name>Zn(2+)</name>
        <dbReference type="ChEBI" id="CHEBI:29105"/>
    </ligand>
</feature>
<dbReference type="SUPFAM" id="SSF51713">
    <property type="entry name" value="tRNA-guanine transglycosylase"/>
    <property type="match status" value="1"/>
</dbReference>
<evidence type="ECO:0000313" key="10">
    <source>
        <dbReference type="Proteomes" id="UP000810292"/>
    </source>
</evidence>
<reference evidence="9" key="2">
    <citation type="journal article" date="2021" name="PeerJ">
        <title>Extensive microbial diversity within the chicken gut microbiome revealed by metagenomics and culture.</title>
        <authorList>
            <person name="Gilroy R."/>
            <person name="Ravi A."/>
            <person name="Getino M."/>
            <person name="Pursley I."/>
            <person name="Horton D.L."/>
            <person name="Alikhan N.F."/>
            <person name="Baker D."/>
            <person name="Gharbi K."/>
            <person name="Hall N."/>
            <person name="Watson M."/>
            <person name="Adriaenssens E.M."/>
            <person name="Foster-Nyarko E."/>
            <person name="Jarju S."/>
            <person name="Secka A."/>
            <person name="Antonio M."/>
            <person name="Oren A."/>
            <person name="Chaudhuri R.R."/>
            <person name="La Ragione R."/>
            <person name="Hildebrand F."/>
            <person name="Pallen M.J."/>
        </authorList>
    </citation>
    <scope>NUCLEOTIDE SEQUENCE</scope>
    <source>
        <strain evidence="9">14700</strain>
    </source>
</reference>
<dbReference type="NCBIfam" id="TIGR00430">
    <property type="entry name" value="Q_tRNA_tgt"/>
    <property type="match status" value="1"/>
</dbReference>
<comment type="subunit">
    <text evidence="7">Homodimer. Within each dimer, one monomer is responsible for RNA recognition and catalysis, while the other monomer binds to the replacement base PreQ1.</text>
</comment>
<protein>
    <recommendedName>
        <fullName evidence="7">Queuine tRNA-ribosyltransferase</fullName>
        <ecNumber evidence="7">2.4.2.29</ecNumber>
    </recommendedName>
    <alternativeName>
        <fullName evidence="7">Guanine insertion enzyme</fullName>
    </alternativeName>
    <alternativeName>
        <fullName evidence="7">tRNA-guanine transglycosylase</fullName>
    </alternativeName>
</protein>
<feature type="binding site" evidence="7">
    <location>
        <position position="310"/>
    </location>
    <ligand>
        <name>Zn(2+)</name>
        <dbReference type="ChEBI" id="CHEBI:29105"/>
    </ligand>
</feature>
<feature type="region of interest" description="RNA binding" evidence="7">
    <location>
        <begin position="251"/>
        <end position="257"/>
    </location>
</feature>
<keyword evidence="4 7" id="KW-0819">tRNA processing</keyword>
<dbReference type="AlphaFoldDB" id="A0A9D9IAJ1"/>
<dbReference type="HAMAP" id="MF_00168">
    <property type="entry name" value="Q_tRNA_Tgt"/>
    <property type="match status" value="1"/>
</dbReference>
<keyword evidence="5 7" id="KW-0671">Queuosine biosynthesis</keyword>
<feature type="active site" description="Proton acceptor" evidence="7">
    <location>
        <position position="93"/>
    </location>
</feature>
<feature type="region of interest" description="RNA binding; important for wobble base 34 recognition" evidence="7">
    <location>
        <begin position="275"/>
        <end position="279"/>
    </location>
</feature>
<dbReference type="Proteomes" id="UP000810292">
    <property type="component" value="Unassembled WGS sequence"/>
</dbReference>
<feature type="binding site" evidence="7">
    <location>
        <position position="339"/>
    </location>
    <ligand>
        <name>Zn(2+)</name>
        <dbReference type="ChEBI" id="CHEBI:29105"/>
    </ligand>
</feature>
<reference evidence="9" key="1">
    <citation type="submission" date="2020-10" db="EMBL/GenBank/DDBJ databases">
        <authorList>
            <person name="Gilroy R."/>
        </authorList>
    </citation>
    <scope>NUCLEOTIDE SEQUENCE</scope>
    <source>
        <strain evidence="9">14700</strain>
    </source>
</reference>
<comment type="similarity">
    <text evidence="7">Belongs to the queuine tRNA-ribosyltransferase family.</text>
</comment>
<evidence type="ECO:0000256" key="5">
    <source>
        <dbReference type="ARBA" id="ARBA00022785"/>
    </source>
</evidence>
<feature type="binding site" evidence="7">
    <location>
        <position position="193"/>
    </location>
    <ligand>
        <name>substrate</name>
    </ligand>
</feature>
<keyword evidence="3 7" id="KW-0808">Transferase</keyword>
<feature type="domain" description="tRNA-guanine(15) transglycosylase-like" evidence="8">
    <location>
        <begin position="14"/>
        <end position="371"/>
    </location>
</feature>
<evidence type="ECO:0000256" key="7">
    <source>
        <dbReference type="HAMAP-Rule" id="MF_00168"/>
    </source>
</evidence>
<feature type="active site" description="Nucleophile" evidence="7">
    <location>
        <position position="270"/>
    </location>
</feature>
<evidence type="ECO:0000259" key="8">
    <source>
        <dbReference type="Pfam" id="PF01702"/>
    </source>
</evidence>
<keyword evidence="2 7" id="KW-0328">Glycosyltransferase</keyword>
<dbReference type="EC" id="2.4.2.29" evidence="7"/>
<dbReference type="InterPro" id="IPR036511">
    <property type="entry name" value="TGT-like_sf"/>
</dbReference>
<comment type="pathway">
    <text evidence="1 7">tRNA modification; tRNA-queuosine biosynthesis.</text>
</comment>
<dbReference type="GO" id="GO:0008479">
    <property type="term" value="F:tRNA-guanosine(34) queuine transglycosylase activity"/>
    <property type="evidence" value="ECO:0007669"/>
    <property type="project" value="UniProtKB-UniRule"/>
</dbReference>
<feature type="binding site" evidence="7">
    <location>
        <position position="147"/>
    </location>
    <ligand>
        <name>substrate</name>
    </ligand>
</feature>
<dbReference type="Gene3D" id="3.20.20.105">
    <property type="entry name" value="Queuine tRNA-ribosyltransferase-like"/>
    <property type="match status" value="1"/>
</dbReference>
<accession>A0A9D9IAJ1</accession>
<evidence type="ECO:0000313" key="9">
    <source>
        <dbReference type="EMBL" id="MBO8468193.1"/>
    </source>
</evidence>
<sequence>MNKILNVIKKDRDTEARLGILSLPHGDVETPAFMPVGTNGTVKGIYHDRIKEMGYGIILGNTYHLYLRPGTEVLSDFGGLHKFSNWDRNILTDSGGFQVFSLSGLRKIKENGVTFQSHIDGSKHIFTPEKVVDIQSVIGSDIAMCLDVCTPPGIDYKAAVEAMKITHKWADRAIKEKEKLGESFPGNLFGIVQGNFYEDLRKESAEVISGMDFPGIAIGGLSVGEEKSAFCDFLALTASHVTKEKPRYVMGIGSPDYILEAVENGVDLFDCVLATRMARNGGLFTDDGVIALKKAEFKFDHGPIQEGCQCTCCQKYSRGYMHHLIKCNEMLGGMLATEHNLQYLYDLMIRIRKAIAEDRFKEFKRDYLDRFYRNKKK</sequence>
<proteinExistence type="inferred from homology"/>
<dbReference type="InterPro" id="IPR004803">
    <property type="entry name" value="TGT"/>
</dbReference>
<evidence type="ECO:0000256" key="6">
    <source>
        <dbReference type="ARBA" id="ARBA00050112"/>
    </source>
</evidence>
<comment type="caution">
    <text evidence="9">The sequence shown here is derived from an EMBL/GenBank/DDBJ whole genome shotgun (WGS) entry which is preliminary data.</text>
</comment>
<dbReference type="GO" id="GO:0005737">
    <property type="term" value="C:cytoplasm"/>
    <property type="evidence" value="ECO:0007669"/>
    <property type="project" value="TreeGrafter"/>
</dbReference>
<feature type="binding site" evidence="7">
    <location>
        <begin position="93"/>
        <end position="97"/>
    </location>
    <ligand>
        <name>substrate</name>
    </ligand>
</feature>
<keyword evidence="7" id="KW-0862">Zinc</keyword>
<evidence type="ECO:0000256" key="2">
    <source>
        <dbReference type="ARBA" id="ARBA00022676"/>
    </source>
</evidence>
<feature type="binding site" evidence="7">
    <location>
        <position position="308"/>
    </location>
    <ligand>
        <name>Zn(2+)</name>
        <dbReference type="ChEBI" id="CHEBI:29105"/>
    </ligand>
</feature>
<gene>
    <name evidence="7 9" type="primary">tgt</name>
    <name evidence="9" type="ORF">IAA72_00220</name>
</gene>
<comment type="catalytic activity">
    <reaction evidence="6 7">
        <text>7-aminomethyl-7-carbaguanine + guanosine(34) in tRNA = 7-aminomethyl-7-carbaguanosine(34) in tRNA + guanine</text>
        <dbReference type="Rhea" id="RHEA:24104"/>
        <dbReference type="Rhea" id="RHEA-COMP:10341"/>
        <dbReference type="Rhea" id="RHEA-COMP:10342"/>
        <dbReference type="ChEBI" id="CHEBI:16235"/>
        <dbReference type="ChEBI" id="CHEBI:58703"/>
        <dbReference type="ChEBI" id="CHEBI:74269"/>
        <dbReference type="ChEBI" id="CHEBI:82833"/>
        <dbReference type="EC" id="2.4.2.29"/>
    </reaction>
</comment>
<dbReference type="GO" id="GO:0046872">
    <property type="term" value="F:metal ion binding"/>
    <property type="evidence" value="ECO:0007669"/>
    <property type="project" value="UniProtKB-KW"/>
</dbReference>
<name>A0A9D9IAJ1_9SPIO</name>
<feature type="binding site" evidence="7">
    <location>
        <position position="220"/>
    </location>
    <ligand>
        <name>substrate</name>
    </ligand>
</feature>